<gene>
    <name evidence="1" type="ORF">U0070_024518</name>
</gene>
<evidence type="ECO:0000313" key="1">
    <source>
        <dbReference type="EMBL" id="KAK7803321.1"/>
    </source>
</evidence>
<organism evidence="1 2">
    <name type="scientific">Myodes glareolus</name>
    <name type="common">Bank vole</name>
    <name type="synonym">Clethrionomys glareolus</name>
    <dbReference type="NCBI Taxonomy" id="447135"/>
    <lineage>
        <taxon>Eukaryota</taxon>
        <taxon>Metazoa</taxon>
        <taxon>Chordata</taxon>
        <taxon>Craniata</taxon>
        <taxon>Vertebrata</taxon>
        <taxon>Euteleostomi</taxon>
        <taxon>Mammalia</taxon>
        <taxon>Eutheria</taxon>
        <taxon>Euarchontoglires</taxon>
        <taxon>Glires</taxon>
        <taxon>Rodentia</taxon>
        <taxon>Myomorpha</taxon>
        <taxon>Muroidea</taxon>
        <taxon>Cricetidae</taxon>
        <taxon>Arvicolinae</taxon>
        <taxon>Myodes</taxon>
    </lineage>
</organism>
<dbReference type="EMBL" id="JBBHLL010000424">
    <property type="protein sequence ID" value="KAK7803321.1"/>
    <property type="molecule type" value="Genomic_DNA"/>
</dbReference>
<keyword evidence="2" id="KW-1185">Reference proteome</keyword>
<dbReference type="Proteomes" id="UP001488838">
    <property type="component" value="Unassembled WGS sequence"/>
</dbReference>
<evidence type="ECO:0000313" key="2">
    <source>
        <dbReference type="Proteomes" id="UP001488838"/>
    </source>
</evidence>
<accession>A0AAW0HLU0</accession>
<name>A0AAW0HLU0_MYOGA</name>
<reference evidence="1 2" key="1">
    <citation type="journal article" date="2023" name="bioRxiv">
        <title>Conserved and derived expression patterns and positive selection on dental genes reveal complex evolutionary context of ever-growing rodent molars.</title>
        <authorList>
            <person name="Calamari Z.T."/>
            <person name="Song A."/>
            <person name="Cohen E."/>
            <person name="Akter M."/>
            <person name="Roy R.D."/>
            <person name="Hallikas O."/>
            <person name="Christensen M.M."/>
            <person name="Li P."/>
            <person name="Marangoni P."/>
            <person name="Jernvall J."/>
            <person name="Klein O.D."/>
        </authorList>
    </citation>
    <scope>NUCLEOTIDE SEQUENCE [LARGE SCALE GENOMIC DNA]</scope>
    <source>
        <strain evidence="1">V071</strain>
    </source>
</reference>
<sequence length="13" mass="1534">MCPPMTRRPMNIS</sequence>
<comment type="caution">
    <text evidence="1">The sequence shown here is derived from an EMBL/GenBank/DDBJ whole genome shotgun (WGS) entry which is preliminary data.</text>
</comment>
<protein>
    <submittedName>
        <fullName evidence="1">Uncharacterized protein</fullName>
    </submittedName>
</protein>
<proteinExistence type="predicted"/>